<sequence>MVDAKSSRPRATEEAGERRSDECSRGGEEDDGYDSEGGRDPTNGDTIRDDLNKIERHMSTRLKSLQLQRDEVDGDEEPTKSMSHNFSTLSLDFDEEEKDDDNQLLEPVKTAKRSAHVRYEALERKIEQLEKRLELYENVHRKRSSRKPSRGESDGSENQHLVEFFLTEMEKQQKVVAKMAARQQTLEEKLLESHQQTHKFHRQQLHRMTKFHEVMQMMEKEFVQVSSLREEEKQLLWGQYKKKTNALKHSLGEQIADVKTDAIQHRRRMEIKFDKKLVDLATENQLLRAENLELRDELDKLAVATRSNKRTLRILSDEVLKLKRMASPVHPVSIEGDLRQHIVSKLADGLTSKGSRSSDKR</sequence>
<evidence type="ECO:0000256" key="2">
    <source>
        <dbReference type="SAM" id="MobiDB-lite"/>
    </source>
</evidence>
<keyword evidence="1" id="KW-0175">Coiled coil</keyword>
<feature type="region of interest" description="Disordered" evidence="2">
    <location>
        <begin position="1"/>
        <end position="88"/>
    </location>
</feature>
<dbReference type="AlphaFoldDB" id="A0A8K1C6R7"/>
<comment type="caution">
    <text evidence="3">The sequence shown here is derived from an EMBL/GenBank/DDBJ whole genome shotgun (WGS) entry which is preliminary data.</text>
</comment>
<feature type="coiled-coil region" evidence="1">
    <location>
        <begin position="277"/>
        <end position="304"/>
    </location>
</feature>
<feature type="compositionally biased region" description="Basic and acidic residues" evidence="2">
    <location>
        <begin position="46"/>
        <end position="58"/>
    </location>
</feature>
<reference evidence="3" key="1">
    <citation type="submission" date="2019-03" db="EMBL/GenBank/DDBJ databases">
        <title>Long read genome sequence of the mycoparasitic Pythium oligandrum ATCC 38472 isolated from sugarbeet rhizosphere.</title>
        <authorList>
            <person name="Gaulin E."/>
        </authorList>
    </citation>
    <scope>NUCLEOTIDE SEQUENCE</scope>
    <source>
        <strain evidence="3">ATCC 38472_TT</strain>
    </source>
</reference>
<dbReference type="OrthoDB" id="10468773at2759"/>
<organism evidence="3 4">
    <name type="scientific">Pythium oligandrum</name>
    <name type="common">Mycoparasitic fungus</name>
    <dbReference type="NCBI Taxonomy" id="41045"/>
    <lineage>
        <taxon>Eukaryota</taxon>
        <taxon>Sar</taxon>
        <taxon>Stramenopiles</taxon>
        <taxon>Oomycota</taxon>
        <taxon>Peronosporomycetes</taxon>
        <taxon>Pythiales</taxon>
        <taxon>Pythiaceae</taxon>
        <taxon>Pythium</taxon>
    </lineage>
</organism>
<accession>A0A8K1C6R7</accession>
<gene>
    <name evidence="3" type="ORF">Poli38472_003561</name>
</gene>
<evidence type="ECO:0000313" key="3">
    <source>
        <dbReference type="EMBL" id="TMW57636.1"/>
    </source>
</evidence>
<evidence type="ECO:0000256" key="1">
    <source>
        <dbReference type="SAM" id="Coils"/>
    </source>
</evidence>
<evidence type="ECO:0000313" key="4">
    <source>
        <dbReference type="Proteomes" id="UP000794436"/>
    </source>
</evidence>
<proteinExistence type="predicted"/>
<name>A0A8K1C6R7_PYTOL</name>
<feature type="coiled-coil region" evidence="1">
    <location>
        <begin position="112"/>
        <end position="189"/>
    </location>
</feature>
<keyword evidence="4" id="KW-1185">Reference proteome</keyword>
<protein>
    <submittedName>
        <fullName evidence="3">Uncharacterized protein</fullName>
    </submittedName>
</protein>
<dbReference type="Proteomes" id="UP000794436">
    <property type="component" value="Unassembled WGS sequence"/>
</dbReference>
<feature type="compositionally biased region" description="Basic and acidic residues" evidence="2">
    <location>
        <begin position="10"/>
        <end position="27"/>
    </location>
</feature>
<dbReference type="EMBL" id="SPLM01000144">
    <property type="protein sequence ID" value="TMW57636.1"/>
    <property type="molecule type" value="Genomic_DNA"/>
</dbReference>